<evidence type="ECO:0000256" key="1">
    <source>
        <dbReference type="SAM" id="MobiDB-lite"/>
    </source>
</evidence>
<feature type="region of interest" description="Disordered" evidence="1">
    <location>
        <begin position="247"/>
        <end position="289"/>
    </location>
</feature>
<feature type="region of interest" description="Disordered" evidence="1">
    <location>
        <begin position="614"/>
        <end position="633"/>
    </location>
</feature>
<evidence type="ECO:0008006" key="6">
    <source>
        <dbReference type="Google" id="ProtNLM"/>
    </source>
</evidence>
<comment type="caution">
    <text evidence="3">The sequence shown here is derived from an EMBL/GenBank/DDBJ whole genome shotgun (WGS) entry which is preliminary data.</text>
</comment>
<feature type="compositionally biased region" description="Pro residues" evidence="1">
    <location>
        <begin position="580"/>
        <end position="591"/>
    </location>
</feature>
<dbReference type="EMBL" id="BNCP01000010">
    <property type="protein sequence ID" value="GIL77424.1"/>
    <property type="molecule type" value="Genomic_DNA"/>
</dbReference>
<dbReference type="EMBL" id="BNCQ01000004">
    <property type="protein sequence ID" value="GIL97280.1"/>
    <property type="molecule type" value="Genomic_DNA"/>
</dbReference>
<feature type="compositionally biased region" description="Acidic residues" evidence="1">
    <location>
        <begin position="828"/>
        <end position="837"/>
    </location>
</feature>
<feature type="compositionally biased region" description="Low complexity" evidence="1">
    <location>
        <begin position="592"/>
        <end position="605"/>
    </location>
</feature>
<dbReference type="OrthoDB" id="538699at2759"/>
<dbReference type="PANTHER" id="PTHR46483">
    <property type="entry name" value="PHOSPHOLIPASE A1 PLIP2, CHLOROPLASTIC"/>
    <property type="match status" value="1"/>
</dbReference>
<feature type="region of interest" description="Disordered" evidence="1">
    <location>
        <begin position="575"/>
        <end position="605"/>
    </location>
</feature>
<protein>
    <recommendedName>
        <fullName evidence="6">Fungal lipase-like domain-containing protein</fullName>
    </recommendedName>
</protein>
<reference evidence="3" key="1">
    <citation type="journal article" date="2021" name="Proc. Natl. Acad. Sci. U.S.A.">
        <title>Three genomes in the algal genus Volvox reveal the fate of a haploid sex-determining region after a transition to homothallism.</title>
        <authorList>
            <person name="Yamamoto K."/>
            <person name="Hamaji T."/>
            <person name="Kawai-Toyooka H."/>
            <person name="Matsuzaki R."/>
            <person name="Takahashi F."/>
            <person name="Nishimura Y."/>
            <person name="Kawachi M."/>
            <person name="Noguchi H."/>
            <person name="Minakuchi Y."/>
            <person name="Umen J.G."/>
            <person name="Toyoda A."/>
            <person name="Nozaki H."/>
        </authorList>
    </citation>
    <scope>NUCLEOTIDE SEQUENCE</scope>
    <source>
        <strain evidence="3">NIES-3785</strain>
        <strain evidence="2">NIES-3786</strain>
    </source>
</reference>
<evidence type="ECO:0000313" key="2">
    <source>
        <dbReference type="EMBL" id="GIL77424.1"/>
    </source>
</evidence>
<feature type="region of interest" description="Disordered" evidence="1">
    <location>
        <begin position="192"/>
        <end position="211"/>
    </location>
</feature>
<evidence type="ECO:0000313" key="4">
    <source>
        <dbReference type="Proteomes" id="UP000722791"/>
    </source>
</evidence>
<organism evidence="3 4">
    <name type="scientific">Volvox reticuliferus</name>
    <dbReference type="NCBI Taxonomy" id="1737510"/>
    <lineage>
        <taxon>Eukaryota</taxon>
        <taxon>Viridiplantae</taxon>
        <taxon>Chlorophyta</taxon>
        <taxon>core chlorophytes</taxon>
        <taxon>Chlorophyceae</taxon>
        <taxon>CS clade</taxon>
        <taxon>Chlamydomonadales</taxon>
        <taxon>Volvocaceae</taxon>
        <taxon>Volvox</taxon>
    </lineage>
</organism>
<dbReference type="Proteomes" id="UP000747110">
    <property type="component" value="Unassembled WGS sequence"/>
</dbReference>
<sequence length="837" mass="86033">MLSGNSPEDAMSPYLSLQTREKIQCRKLTRVGSVVPRLSCRIRAWVPRGFHAHLPSDAAPDRFNAQKGASAAPTSRPHTRAHDGEHGCCFTSPYNSHRCIAYGITTVAAAAGGAAGAGSSGSDVWKWQEPVLDGSLSTSDRAVLALARATANLSDKLAVEQAAVAQGLSLVTNSDVCVGPLLPPFGFTMEEDGEEGDGMALPPPSCDEPKRELRDTRVSGTLAGTAASALLGAVFSGGAADIKGTGAPHRTAAGAAAGSAPSRGALRSSTSAGGTGERPVPPVRRTTTPDARLRNLARVVAEGGGGDDDEGEDEEVLQAFAGGHDGGVRGSDGELASSASGFMGAAAAALTRVARAAAASAVDVPAPVGRAAVGAATVAVHAAQAAVATAKATAHIMMPNYGDPSSSWLVADDPVSGVRYIVMAAGPELRRRTPHELTMDLVTFETYNLGIKVNKRLYTEATALYARFMPLVMDFLEAVPDGSICFGGQGVGGSLAVMLQLMCCHRGLRFARLLPAVAVDSPAVLGQVPLEHRRMWGATSREQQQHLSQDSMEDMLEDLMHRTVLEELGLPHDAVRNLVLPPPPQAPPTQPSRPQSFFASSPLPVSSSALSLPRVSTWQGTGQQQQQQQVQSPATPILVLTTADGAAAAVAGGNSGGTVTGPVQPQIFRVIGKVIHVETIGSLNARISSAAATAAAVVPVPAREPAMHPIVETDGGSGEITTAAAVTAGGMPSRFSDKKRLDAAMMGSIATAAATAAASAAVAQLRHVGAGAFRAVKANQQRRGASVAARAELGAAAPGTLGMLPVVLKEPPGHTEPLDFGAERSREQDEDPSAWGV</sequence>
<evidence type="ECO:0000313" key="3">
    <source>
        <dbReference type="EMBL" id="GIL97280.1"/>
    </source>
</evidence>
<dbReference type="PANTHER" id="PTHR46483:SF4">
    <property type="entry name" value="PHOSPHOLIPASE A1 PLIP2, CHLOROPLASTIC"/>
    <property type="match status" value="1"/>
</dbReference>
<feature type="compositionally biased region" description="Low complexity" evidence="1">
    <location>
        <begin position="247"/>
        <end position="265"/>
    </location>
</feature>
<proteinExistence type="predicted"/>
<accession>A0A8J4DE30</accession>
<keyword evidence="5" id="KW-1185">Reference proteome</keyword>
<dbReference type="Proteomes" id="UP000722791">
    <property type="component" value="Unassembled WGS sequence"/>
</dbReference>
<gene>
    <name evidence="2" type="ORF">Vretifemale_6876</name>
    <name evidence="3" type="ORF">Vretimale_3001</name>
</gene>
<name>A0A8J4DE30_9CHLO</name>
<dbReference type="AlphaFoldDB" id="A0A8J4DE30"/>
<feature type="region of interest" description="Disordered" evidence="1">
    <location>
        <begin position="808"/>
        <end position="837"/>
    </location>
</feature>
<feature type="compositionally biased region" description="Basic and acidic residues" evidence="1">
    <location>
        <begin position="811"/>
        <end position="827"/>
    </location>
</feature>
<dbReference type="GO" id="GO:0008970">
    <property type="term" value="F:phospholipase A1 activity"/>
    <property type="evidence" value="ECO:0007669"/>
    <property type="project" value="InterPro"/>
</dbReference>
<evidence type="ECO:0000313" key="5">
    <source>
        <dbReference type="Proteomes" id="UP000747110"/>
    </source>
</evidence>
<feature type="region of interest" description="Disordered" evidence="1">
    <location>
        <begin position="56"/>
        <end position="84"/>
    </location>
</feature>
<feature type="compositionally biased region" description="Low complexity" evidence="1">
    <location>
        <begin position="614"/>
        <end position="632"/>
    </location>
</feature>
<dbReference type="InterPro" id="IPR043367">
    <property type="entry name" value="PLIP1/2/3"/>
</dbReference>